<gene>
    <name evidence="6" type="ORF">NBG84_33880</name>
</gene>
<organism evidence="6 7">
    <name type="scientific">Streptomyces albipurpureus</name>
    <dbReference type="NCBI Taxonomy" id="2897419"/>
    <lineage>
        <taxon>Bacteria</taxon>
        <taxon>Bacillati</taxon>
        <taxon>Actinomycetota</taxon>
        <taxon>Actinomycetes</taxon>
        <taxon>Kitasatosporales</taxon>
        <taxon>Streptomycetaceae</taxon>
        <taxon>Streptomyces</taxon>
    </lineage>
</organism>
<accession>A0ABT0UXM2</accession>
<evidence type="ECO:0000259" key="5">
    <source>
        <dbReference type="PROSITE" id="PS50983"/>
    </source>
</evidence>
<keyword evidence="7" id="KW-1185">Reference proteome</keyword>
<dbReference type="Pfam" id="PF01497">
    <property type="entry name" value="Peripla_BP_2"/>
    <property type="match status" value="1"/>
</dbReference>
<comment type="similarity">
    <text evidence="2">Belongs to the bacterial solute-binding protein 8 family.</text>
</comment>
<dbReference type="RefSeq" id="WP_250923507.1">
    <property type="nucleotide sequence ID" value="NZ_JAMQAW010000063.1"/>
</dbReference>
<dbReference type="InterPro" id="IPR006311">
    <property type="entry name" value="TAT_signal"/>
</dbReference>
<protein>
    <submittedName>
        <fullName evidence="6">ABC transporter substrate-binding protein</fullName>
    </submittedName>
</protein>
<dbReference type="EMBL" id="JAMQAW010000063">
    <property type="protein sequence ID" value="MCM2393209.1"/>
    <property type="molecule type" value="Genomic_DNA"/>
</dbReference>
<evidence type="ECO:0000256" key="2">
    <source>
        <dbReference type="ARBA" id="ARBA00008814"/>
    </source>
</evidence>
<evidence type="ECO:0000313" key="7">
    <source>
        <dbReference type="Proteomes" id="UP001431429"/>
    </source>
</evidence>
<dbReference type="PANTHER" id="PTHR30532:SF24">
    <property type="entry name" value="FERRIC ENTEROBACTIN-BINDING PERIPLASMIC PROTEIN FEPB"/>
    <property type="match status" value="1"/>
</dbReference>
<comment type="subcellular location">
    <subcellularLocation>
        <location evidence="1">Cell envelope</location>
    </subcellularLocation>
</comment>
<keyword evidence="4" id="KW-0732">Signal</keyword>
<dbReference type="InterPro" id="IPR002491">
    <property type="entry name" value="ABC_transptr_periplasmic_BD"/>
</dbReference>
<keyword evidence="3" id="KW-0813">Transport</keyword>
<evidence type="ECO:0000256" key="3">
    <source>
        <dbReference type="ARBA" id="ARBA00022448"/>
    </source>
</evidence>
<dbReference type="Proteomes" id="UP001431429">
    <property type="component" value="Unassembled WGS sequence"/>
</dbReference>
<evidence type="ECO:0000256" key="1">
    <source>
        <dbReference type="ARBA" id="ARBA00004196"/>
    </source>
</evidence>
<evidence type="ECO:0000256" key="4">
    <source>
        <dbReference type="ARBA" id="ARBA00022729"/>
    </source>
</evidence>
<name>A0ABT0UXM2_9ACTN</name>
<evidence type="ECO:0000313" key="6">
    <source>
        <dbReference type="EMBL" id="MCM2393209.1"/>
    </source>
</evidence>
<proteinExistence type="inferred from homology"/>
<dbReference type="InterPro" id="IPR051313">
    <property type="entry name" value="Bact_iron-sidero_bind"/>
</dbReference>
<dbReference type="SUPFAM" id="SSF53807">
    <property type="entry name" value="Helical backbone' metal receptor"/>
    <property type="match status" value="1"/>
</dbReference>
<sequence>MNNSPLSRRGLLASIGALGAGALLTACGDGGKASPGAGSSSWTFKDDRGKVIKTDKRPKNLVAFISSAAALHDYGIECTGVFGPSKPVDGKPNPQAGNLDVAKVTSFGAAWGEFNVEKYAAHQPDLLISNMFPPPALWFVPEESTKKIESLAPSIGIAGARKSLLEPLRRYEELAGALGADLKATQVTRAKARFQAAEAAVRKAAAANPGVKVLAMSGDAEQLYAAVPDSYCDLNYFKDLGVEIIEGKKGDEWGFWEFLSWENADKYHADLIMIDNRSSALPAEELLKKPTWAELPAVKAGQTIPWAMEERYSYAGFAPVLEQLAAAIAKSKRLTP</sequence>
<dbReference type="PROSITE" id="PS51318">
    <property type="entry name" value="TAT"/>
    <property type="match status" value="1"/>
</dbReference>
<comment type="caution">
    <text evidence="6">The sequence shown here is derived from an EMBL/GenBank/DDBJ whole genome shotgun (WGS) entry which is preliminary data.</text>
</comment>
<feature type="domain" description="Fe/B12 periplasmic-binding" evidence="5">
    <location>
        <begin position="59"/>
        <end position="336"/>
    </location>
</feature>
<dbReference type="Gene3D" id="3.40.50.1980">
    <property type="entry name" value="Nitrogenase molybdenum iron protein domain"/>
    <property type="match status" value="2"/>
</dbReference>
<dbReference type="PANTHER" id="PTHR30532">
    <property type="entry name" value="IRON III DICITRATE-BINDING PERIPLASMIC PROTEIN"/>
    <property type="match status" value="1"/>
</dbReference>
<reference evidence="6" key="1">
    <citation type="submission" date="2022-06" db="EMBL/GenBank/DDBJ databases">
        <title>Genome public.</title>
        <authorList>
            <person name="Sun Q."/>
        </authorList>
    </citation>
    <scope>NUCLEOTIDE SEQUENCE</scope>
    <source>
        <strain evidence="6">CWNU-1</strain>
    </source>
</reference>
<dbReference type="PROSITE" id="PS50983">
    <property type="entry name" value="FE_B12_PBP"/>
    <property type="match status" value="1"/>
</dbReference>